<name>A0A415I3F2_9FIRM</name>
<evidence type="ECO:0000313" key="1">
    <source>
        <dbReference type="EMBL" id="RHL02173.1"/>
    </source>
</evidence>
<dbReference type="Gene3D" id="3.90.1200.10">
    <property type="match status" value="1"/>
</dbReference>
<dbReference type="EMBL" id="QROF01000015">
    <property type="protein sequence ID" value="RHL02173.1"/>
    <property type="molecule type" value="Genomic_DNA"/>
</dbReference>
<sequence>MYVISKKDVSNILENYEIENYRNIILIETLQYYQVESRVCVVLMIETDLCKKYVVKLISSELLCDEQEEEQAKFSEFLRINDIPVPHKYKAKNKYVNSFTFEDEKFYVTVEDYWGENLNIISLESTAVLGKLLAMMHELAIKYDYHLTKGSIYRAMISGKVGIDKIWKSSSALIDAGMYERIKLTHENAITTIGKMWKDLPINAVHGDLGLVNNITIHNNKYGIIDFNLSGDEVLLSDMLITWYSSVYSFNLALILTRSEIKKNRKKFFDAYICNRNLTVNEKGYLYKMACLINGIYFNRFVSLLANKGFDRTVMKMIPHIVNNYECLDTDFDIRKELQIEMKMI</sequence>
<comment type="caution">
    <text evidence="1">The sequence shown here is derived from an EMBL/GenBank/DDBJ whole genome shotgun (WGS) entry which is preliminary data.</text>
</comment>
<dbReference type="SUPFAM" id="SSF56112">
    <property type="entry name" value="Protein kinase-like (PK-like)"/>
    <property type="match status" value="1"/>
</dbReference>
<reference evidence="1 2" key="1">
    <citation type="submission" date="2018-08" db="EMBL/GenBank/DDBJ databases">
        <title>A genome reference for cultivated species of the human gut microbiota.</title>
        <authorList>
            <person name="Zou Y."/>
            <person name="Xue W."/>
            <person name="Luo G."/>
        </authorList>
    </citation>
    <scope>NUCLEOTIDE SEQUENCE [LARGE SCALE GENOMIC DNA]</scope>
    <source>
        <strain evidence="1 2">AF39-14AC</strain>
    </source>
</reference>
<dbReference type="AlphaFoldDB" id="A0A415I3F2"/>
<evidence type="ECO:0008006" key="3">
    <source>
        <dbReference type="Google" id="ProtNLM"/>
    </source>
</evidence>
<protein>
    <recommendedName>
        <fullName evidence="3">Aminoglycoside phosphotransferase domain-containing protein</fullName>
    </recommendedName>
</protein>
<proteinExistence type="predicted"/>
<evidence type="ECO:0000313" key="2">
    <source>
        <dbReference type="Proteomes" id="UP000286181"/>
    </source>
</evidence>
<organism evidence="1 2">
    <name type="scientific">Agathobacter rectalis</name>
    <dbReference type="NCBI Taxonomy" id="39491"/>
    <lineage>
        <taxon>Bacteria</taxon>
        <taxon>Bacillati</taxon>
        <taxon>Bacillota</taxon>
        <taxon>Clostridia</taxon>
        <taxon>Lachnospirales</taxon>
        <taxon>Lachnospiraceae</taxon>
        <taxon>Agathobacter</taxon>
    </lineage>
</organism>
<dbReference type="Proteomes" id="UP000286181">
    <property type="component" value="Unassembled WGS sequence"/>
</dbReference>
<accession>A0A415I3F2</accession>
<dbReference type="InterPro" id="IPR011009">
    <property type="entry name" value="Kinase-like_dom_sf"/>
</dbReference>
<gene>
    <name evidence="1" type="ORF">DW038_13745</name>
</gene>